<keyword evidence="4" id="KW-1185">Reference proteome</keyword>
<reference evidence="3" key="1">
    <citation type="journal article" date="2023" name="PhytoFront">
        <title>Draft Genome Resources of Seven Strains of Tilletia horrida, Causal Agent of Kernel Smut of Rice.</title>
        <authorList>
            <person name="Khanal S."/>
            <person name="Antony Babu S."/>
            <person name="Zhou X.G."/>
        </authorList>
    </citation>
    <scope>NUCLEOTIDE SEQUENCE</scope>
    <source>
        <strain evidence="3">TX3</strain>
    </source>
</reference>
<feature type="compositionally biased region" description="Low complexity" evidence="2">
    <location>
        <begin position="18"/>
        <end position="27"/>
    </location>
</feature>
<sequence>MGRKAGKRKPSEGTKPTQQQSQPQQAQRGRDETPPTAQQPDASAKADADAGAGAGTTTEPVIHFFESFRPAPDLAALLSARIGWAANSAGLKLATKEPAASGAERASSSSAVGAQPSTGTAAAATGAASPAPPSSTPVITRSVFPSNLTDVFSPAPLTAKQTKALSATEVDIILMLRSLHDAAPASVGEAQTYSPLRSACHALAELFCELRRQAAPSAPGWTDAPSEAQRQKEREIKEASMGNLLSLLYVVLDLTSHLEEVHGLACAEGTRVGGILVLLAQVAKAYAEDLNHIESTCRLRPARLLEELESTTETRDEQLSRFTDAPGSLDEGEDLILIRLLKSPCGRIFFHRLRGLVQDLRDAGTQQHPGCNTSVMIRLISEILLPGVHEHGYPRAKRGHPAIRPPIKGVNLSIGSKLGSSSPLLPHLQLDYGGKPQEALAVNLIGELASRLASLPVACRDLVTLWAGIAEEMYAYQVFKTSAVECTGFLLQAESLFDPPVTMDEDADEYTLAYVFALLEHTSIVLETAATESTCKNHQPVSRSNANADDRLRKEASRAVAEQSARSALHVLDDLKEQCEDMNHRAFRFKARAHMAMGTIGRDATHLENAVARFHRLAAANPTPYVPLSFEPPVVSLAASYSQLAQIYLPIKPTDTKRQDSLELPTFVPADPPDTSQAVGLEKAIRSLRAGRKAIKLLKILAKKNISNFSLQQDYADALHTAYVHFSYVGKSSNPPVGWRNEAVRNLLAAYEVYDSLCQGALLFLEEVGDDAGKDFSARLTKSIKPGAATRKIERDHIMRSEIVAKAEASAKLYLYSFVKLGSTLVAALEEAIQVGPSDPSIAAPVAQLQALAATLDLAEAEAEAGSVVDQVESSSQASRPAAEVSIPRFISGAAALKQFKRDLQWVQERHSNLVSAVRRVLREARYDGSISK</sequence>
<feature type="region of interest" description="Disordered" evidence="2">
    <location>
        <begin position="102"/>
        <end position="140"/>
    </location>
</feature>
<protein>
    <submittedName>
        <fullName evidence="3">Uncharacterized protein</fullName>
    </submittedName>
</protein>
<evidence type="ECO:0000256" key="2">
    <source>
        <dbReference type="SAM" id="MobiDB-lite"/>
    </source>
</evidence>
<gene>
    <name evidence="3" type="ORF">OC842_002290</name>
</gene>
<feature type="region of interest" description="Disordered" evidence="2">
    <location>
        <begin position="1"/>
        <end position="56"/>
    </location>
</feature>
<feature type="compositionally biased region" description="Low complexity" evidence="2">
    <location>
        <begin position="41"/>
        <end position="56"/>
    </location>
</feature>
<feature type="coiled-coil region" evidence="1">
    <location>
        <begin position="565"/>
        <end position="592"/>
    </location>
</feature>
<dbReference type="Proteomes" id="UP001176521">
    <property type="component" value="Unassembled WGS sequence"/>
</dbReference>
<organism evidence="3 4">
    <name type="scientific">Tilletia horrida</name>
    <dbReference type="NCBI Taxonomy" id="155126"/>
    <lineage>
        <taxon>Eukaryota</taxon>
        <taxon>Fungi</taxon>
        <taxon>Dikarya</taxon>
        <taxon>Basidiomycota</taxon>
        <taxon>Ustilaginomycotina</taxon>
        <taxon>Exobasidiomycetes</taxon>
        <taxon>Tilletiales</taxon>
        <taxon>Tilletiaceae</taxon>
        <taxon>Tilletia</taxon>
    </lineage>
</organism>
<evidence type="ECO:0000313" key="4">
    <source>
        <dbReference type="Proteomes" id="UP001176521"/>
    </source>
</evidence>
<evidence type="ECO:0000256" key="1">
    <source>
        <dbReference type="SAM" id="Coils"/>
    </source>
</evidence>
<keyword evidence="1" id="KW-0175">Coiled coil</keyword>
<evidence type="ECO:0000313" key="3">
    <source>
        <dbReference type="EMBL" id="KAK0535515.1"/>
    </source>
</evidence>
<name>A0AAN6GIA0_9BASI</name>
<dbReference type="AlphaFoldDB" id="A0AAN6GIA0"/>
<feature type="compositionally biased region" description="Low complexity" evidence="2">
    <location>
        <begin position="102"/>
        <end position="129"/>
    </location>
</feature>
<dbReference type="EMBL" id="JAPDMQ010000094">
    <property type="protein sequence ID" value="KAK0535515.1"/>
    <property type="molecule type" value="Genomic_DNA"/>
</dbReference>
<comment type="caution">
    <text evidence="3">The sequence shown here is derived from an EMBL/GenBank/DDBJ whole genome shotgun (WGS) entry which is preliminary data.</text>
</comment>
<accession>A0AAN6GIA0</accession>
<proteinExistence type="predicted"/>